<organism evidence="1 2">
    <name type="scientific">Caerostris extrusa</name>
    <name type="common">Bark spider</name>
    <name type="synonym">Caerostris bankana</name>
    <dbReference type="NCBI Taxonomy" id="172846"/>
    <lineage>
        <taxon>Eukaryota</taxon>
        <taxon>Metazoa</taxon>
        <taxon>Ecdysozoa</taxon>
        <taxon>Arthropoda</taxon>
        <taxon>Chelicerata</taxon>
        <taxon>Arachnida</taxon>
        <taxon>Araneae</taxon>
        <taxon>Araneomorphae</taxon>
        <taxon>Entelegynae</taxon>
        <taxon>Araneoidea</taxon>
        <taxon>Araneidae</taxon>
        <taxon>Caerostris</taxon>
    </lineage>
</organism>
<gene>
    <name evidence="1" type="ORF">CEXT_71631</name>
</gene>
<dbReference type="AlphaFoldDB" id="A0AAV4XKR1"/>
<name>A0AAV4XKR1_CAEEX</name>
<evidence type="ECO:0008006" key="3">
    <source>
        <dbReference type="Google" id="ProtNLM"/>
    </source>
</evidence>
<dbReference type="EMBL" id="BPLR01017856">
    <property type="protein sequence ID" value="GIY94988.1"/>
    <property type="molecule type" value="Genomic_DNA"/>
</dbReference>
<dbReference type="Proteomes" id="UP001054945">
    <property type="component" value="Unassembled WGS sequence"/>
</dbReference>
<reference evidence="1 2" key="1">
    <citation type="submission" date="2021-06" db="EMBL/GenBank/DDBJ databases">
        <title>Caerostris extrusa draft genome.</title>
        <authorList>
            <person name="Kono N."/>
            <person name="Arakawa K."/>
        </authorList>
    </citation>
    <scope>NUCLEOTIDE SEQUENCE [LARGE SCALE GENOMIC DNA]</scope>
</reference>
<sequence length="70" mass="7899">MKRSSLACFVEELSNRDSGSREAIPSLRFPEGGMFLGTQEKKGNKIPRICSRYLQATHSCQFITESLTCR</sequence>
<accession>A0AAV4XKR1</accession>
<comment type="caution">
    <text evidence="1">The sequence shown here is derived from an EMBL/GenBank/DDBJ whole genome shotgun (WGS) entry which is preliminary data.</text>
</comment>
<evidence type="ECO:0000313" key="2">
    <source>
        <dbReference type="Proteomes" id="UP001054945"/>
    </source>
</evidence>
<proteinExistence type="predicted"/>
<keyword evidence="2" id="KW-1185">Reference proteome</keyword>
<protein>
    <recommendedName>
        <fullName evidence="3">Ycf15</fullName>
    </recommendedName>
</protein>
<evidence type="ECO:0000313" key="1">
    <source>
        <dbReference type="EMBL" id="GIY94988.1"/>
    </source>
</evidence>